<dbReference type="InterPro" id="IPR029058">
    <property type="entry name" value="AB_hydrolase_fold"/>
</dbReference>
<keyword evidence="5" id="KW-1185">Reference proteome</keyword>
<dbReference type="Proteomes" id="UP000279594">
    <property type="component" value="Chromosome"/>
</dbReference>
<dbReference type="RefSeq" id="WP_121669132.1">
    <property type="nucleotide sequence ID" value="NZ_CP033019.1"/>
</dbReference>
<organism evidence="4 5">
    <name type="scientific">Janthinobacterium agaricidamnosum</name>
    <dbReference type="NCBI Taxonomy" id="55508"/>
    <lineage>
        <taxon>Bacteria</taxon>
        <taxon>Pseudomonadati</taxon>
        <taxon>Pseudomonadota</taxon>
        <taxon>Betaproteobacteria</taxon>
        <taxon>Burkholderiales</taxon>
        <taxon>Oxalobacteraceae</taxon>
        <taxon>Janthinobacterium</taxon>
    </lineage>
</organism>
<dbReference type="EMBL" id="CP033019">
    <property type="protein sequence ID" value="AYM75970.1"/>
    <property type="molecule type" value="Genomic_DNA"/>
</dbReference>
<dbReference type="SUPFAM" id="SSF53474">
    <property type="entry name" value="alpha/beta-Hydrolases"/>
    <property type="match status" value="2"/>
</dbReference>
<dbReference type="InterPro" id="IPR024983">
    <property type="entry name" value="CHAT_dom"/>
</dbReference>
<accession>A0A3G2E851</accession>
<dbReference type="Pfam" id="PF12770">
    <property type="entry name" value="CHAT"/>
    <property type="match status" value="1"/>
</dbReference>
<dbReference type="Pfam" id="PF24096">
    <property type="entry name" value="DUF7379"/>
    <property type="match status" value="1"/>
</dbReference>
<evidence type="ECO:0000256" key="1">
    <source>
        <dbReference type="SAM" id="MobiDB-lite"/>
    </source>
</evidence>
<feature type="domain" description="DUF7379" evidence="3">
    <location>
        <begin position="179"/>
        <end position="261"/>
    </location>
</feature>
<dbReference type="Gene3D" id="3.40.50.1820">
    <property type="entry name" value="alpha/beta hydrolase"/>
    <property type="match status" value="2"/>
</dbReference>
<name>A0A3G2E851_9BURK</name>
<feature type="region of interest" description="Disordered" evidence="1">
    <location>
        <begin position="1795"/>
        <end position="1825"/>
    </location>
</feature>
<reference evidence="4 5" key="1">
    <citation type="submission" date="2018-10" db="EMBL/GenBank/DDBJ databases">
        <title>Effects of UV and annual dynamics of microbial communities in freshwater RAS systems.</title>
        <authorList>
            <person name="Bekkelund A.K."/>
            <person name="Hansen B.R."/>
            <person name="Stokken H."/>
            <person name="Eriksen B.F."/>
            <person name="Kashulin N.A."/>
        </authorList>
    </citation>
    <scope>NUCLEOTIDE SEQUENCE [LARGE SCALE GENOMIC DNA]</scope>
    <source>
        <strain evidence="4 5">BHSEK</strain>
    </source>
</reference>
<evidence type="ECO:0000313" key="5">
    <source>
        <dbReference type="Proteomes" id="UP000279594"/>
    </source>
</evidence>
<evidence type="ECO:0000259" key="2">
    <source>
        <dbReference type="Pfam" id="PF12770"/>
    </source>
</evidence>
<sequence>MSSNPLAPPVLRLTLARDPLASAGDCPAAPGWHSETHVLSSARGIGSCRIALDIGPADVVQLLLCDGSSLLAGSLDLPRYLGPATLARDGAPASIEVGLALRPQAARPPPGASRDGLGAWMLRAVRVYRCGAAAMTALAAAGAFQDRQLEQRLGLYRCGIEAGGMTAVASLPAGPEPVLLLLHGTASSTQRSFAGLWRNGLAPQLAAQYGNRIYGYEHRSLSDSPIENALALVRQLPHGAVLHLLTHSRGGLVGELLARAQRIDSRGAVDLAGDGLERLSENTVGGEAFNSHDIEHFTAQARLGGRGGYDADAVRLRELSVELKTRAIRIARFVRVACPSRGTTLMSGRLDRWASVMFNLLLHGGVPDGAMAFLLAVVQQRCDARILPGLEAMMPDSPLVALLNAPDVRVASPLHVLAGACSGDGLLGWLGDCLDDQLYGGQNDLVVNCASMAGGATRSTPVRQLLLRGPHTHHLNYFERAPSSQAAVQALAGDETAYQPLPGIEHGPLARGGEVPKRRAHAPIVLLLPDIMGSHLQVGSNRIWFDPVNLVEGRIERLAVGQPHIVSAGWLESCYEPFARFLAQSQEVRPFTYDWRLSLQESCRAFLPVLDDAMRDAEQRGQPLRIVAHGMGGLVARLALKDRWQRFGALPGSRLLQVGTANRGTQAMVQVLLGRDRLVQMLACWIGWKHTRRQFLGFVRAFPGVLDMLPWPQAGGIDYFDAGAWAQLAAGDAQAGLPGGWQAPEAPALAAARATVTLLEAAPLDARHCSYLAGCAATPVALRLRDGAIETAWSPDGDGRTAWLGAVPDGVAACYLPVAHGDLLLQKEYYPAIAQLLDGGQGAALPRHPPHAPGGAPPRFHPYVPDATPLYPQPQELLDAAIGAAGPASAPESRAPQLSLSVIHGSMASADAPVMSGCYASESLRGSMSFLDRLLAGKLQEIHALGRFPQRPDSALVVLQPDAARRPGGAIVIGLGALGELTPGELARAFAGGLLEYACVCLQVRAAGHVATPPMGEHGLRVASLLSGSGYGGLSIALCARALIDGARSANRRLEDAGMTCRIGHIAIYEQSEARAIAAAVAIEQIMAEARYQGSFTFERRIRHSPGGYRRILPSLSGDNGWRRVQIVAADLSGALRFTVLTDRAHNSVDEEPNQRQAVDGLIMDATDNTTDQPGLSRALYELMLPNGLKAAIPEMRGLILAVDQSAAIYPWELMRDEAGSEESPLSTRIGMVRQLASLREQPPAVSPPSNSVLVIGDTDSGLPELPAAQAEAQDVARMFGAYGYQVRELLRPQAQRVLVHLFDERYFAIHLAGHGEVAGPGIAHTGLVLGPKTRLTAAQVGKLKRVPQFVFINCCHLGDMRPDAIAPWSKLAASLATAFIEMGSQAVIAAGWRIDDQAASIFAHSFYHAMLSGEYFGDAVRLGREAAYLQFPASNTWGAYQAYGDDRYRFPNTQSRPWQAPDYHYHGHLLADLETLHARLAGADPARRAAIEEKLGSIEEAVRARFFGCADIRENMAATRAGLGGLENTLRAIEHYRAAHSAADGKVGLRALAHWAELEIRQGAALCGLDAGAGIEVPAVPDPAQGRQLLQDGKQHIDLLVALAPTAQRLALLGRYWALQARLACREGNSGASALRAMTDACLAALEEARRRSGAADCDLIFQALAGALLLKAHGDGGAWRALDPQLGDLLHDAIAYARQRHADEHRAIDAGAPVRAALLAALWQAPDGQSFDSSARAAFLALYHDAVRRHGSIGEPETITAPLRFLLELLPPDSPETGLRSAVQALASQLQASLPGASPGSLSQAPPRNDAHSARPDSPTASS</sequence>
<evidence type="ECO:0000313" key="4">
    <source>
        <dbReference type="EMBL" id="AYM75970.1"/>
    </source>
</evidence>
<dbReference type="InterPro" id="IPR055803">
    <property type="entry name" value="DUF7379"/>
</dbReference>
<protein>
    <submittedName>
        <fullName evidence="4">CHAT domain-containing protein</fullName>
    </submittedName>
</protein>
<gene>
    <name evidence="4" type="ORF">D9M09_09320</name>
</gene>
<proteinExistence type="predicted"/>
<evidence type="ECO:0000259" key="3">
    <source>
        <dbReference type="Pfam" id="PF24096"/>
    </source>
</evidence>
<feature type="domain" description="CHAT" evidence="2">
    <location>
        <begin position="1177"/>
        <end position="1446"/>
    </location>
</feature>